<proteinExistence type="predicted"/>
<protein>
    <submittedName>
        <fullName evidence="2">Aminomethyltransferase family protein</fullName>
    </submittedName>
</protein>
<keyword evidence="3" id="KW-1185">Reference proteome</keyword>
<dbReference type="InterPro" id="IPR027266">
    <property type="entry name" value="TrmE/GcvT-like"/>
</dbReference>
<dbReference type="InterPro" id="IPR028896">
    <property type="entry name" value="GcvT/YgfZ/DmdA"/>
</dbReference>
<reference evidence="3" key="1">
    <citation type="journal article" date="2019" name="Int. J. Syst. Evol. Microbiol.">
        <title>The Global Catalogue of Microorganisms (GCM) 10K type strain sequencing project: providing services to taxonomists for standard genome sequencing and annotation.</title>
        <authorList>
            <consortium name="The Broad Institute Genomics Platform"/>
            <consortium name="The Broad Institute Genome Sequencing Center for Infectious Disease"/>
            <person name="Wu L."/>
            <person name="Ma J."/>
        </authorList>
    </citation>
    <scope>NUCLEOTIDE SEQUENCE [LARGE SCALE GENOMIC DNA]</scope>
    <source>
        <strain evidence="3">JCM 16924</strain>
    </source>
</reference>
<dbReference type="RefSeq" id="WP_345571101.1">
    <property type="nucleotide sequence ID" value="NZ_BAAAZX010000043.1"/>
</dbReference>
<dbReference type="Pfam" id="PF01571">
    <property type="entry name" value="GCV_T"/>
    <property type="match status" value="1"/>
</dbReference>
<sequence length="448" mass="50239">MAHLDDQIREAGGPLALMRGGRSGAYPFPIRAEFTNWRDEQESWRTSAALMDLSHHMTDLTVEGPDCYRLLSELGANSFAGFGPMQAKQLIAVNHDGYMIGDCILFCLADNLVRLVGRPPALNWVQFHAETGGYDVTLRRDERTAQNPGGREFYRLQLQGPHAARIFEEVNGGPMPDIPFFSMGKFNIGKHEVTALNHRMSGFPGLEFFGPYADIDNIRDTLLEAGEPYGIRQVGGRAYASVATESGWIASTVPAVYSGESMRPYREWLGARTFEANLSVGGSFAPDRVDDYYVTPYDLGYGHVLKFDHHFIGREALEGMRGRKHRKKVWLSWHRDDVARVYGSMYEQGDRRFKYIDTPAAFYSASQFDRIESDGRLIGVSTLCSYSSNVRGWISVCMIDADEMGYGREVDLVWGEPDGGSANPTVERHAQTTIRATITRRPFASDKR</sequence>
<organism evidence="2 3">
    <name type="scientific">Streptomyces plumbiresistens</name>
    <dbReference type="NCBI Taxonomy" id="511811"/>
    <lineage>
        <taxon>Bacteria</taxon>
        <taxon>Bacillati</taxon>
        <taxon>Actinomycetota</taxon>
        <taxon>Actinomycetes</taxon>
        <taxon>Kitasatosporales</taxon>
        <taxon>Streptomycetaceae</taxon>
        <taxon>Streptomyces</taxon>
    </lineage>
</organism>
<feature type="domain" description="GCVT N-terminal" evidence="1">
    <location>
        <begin position="31"/>
        <end position="249"/>
    </location>
</feature>
<gene>
    <name evidence="2" type="ORF">GCM10022232_87150</name>
</gene>
<comment type="caution">
    <text evidence="2">The sequence shown here is derived from an EMBL/GenBank/DDBJ whole genome shotgun (WGS) entry which is preliminary data.</text>
</comment>
<dbReference type="EMBL" id="BAAAZX010000043">
    <property type="protein sequence ID" value="GAA4027877.1"/>
    <property type="molecule type" value="Genomic_DNA"/>
</dbReference>
<dbReference type="Gene3D" id="3.30.1360.120">
    <property type="entry name" value="Probable tRNA modification gtpase trme, domain 1"/>
    <property type="match status" value="1"/>
</dbReference>
<name>A0ABP7TLL4_9ACTN</name>
<evidence type="ECO:0000313" key="3">
    <source>
        <dbReference type="Proteomes" id="UP001500456"/>
    </source>
</evidence>
<evidence type="ECO:0000259" key="1">
    <source>
        <dbReference type="Pfam" id="PF01571"/>
    </source>
</evidence>
<dbReference type="SUPFAM" id="SSF103025">
    <property type="entry name" value="Folate-binding domain"/>
    <property type="match status" value="1"/>
</dbReference>
<dbReference type="PANTHER" id="PTHR43757:SF2">
    <property type="entry name" value="AMINOMETHYLTRANSFERASE, MITOCHONDRIAL"/>
    <property type="match status" value="1"/>
</dbReference>
<dbReference type="Proteomes" id="UP001500456">
    <property type="component" value="Unassembled WGS sequence"/>
</dbReference>
<dbReference type="PANTHER" id="PTHR43757">
    <property type="entry name" value="AMINOMETHYLTRANSFERASE"/>
    <property type="match status" value="1"/>
</dbReference>
<dbReference type="InterPro" id="IPR006222">
    <property type="entry name" value="GCVT_N"/>
</dbReference>
<accession>A0ABP7TLL4</accession>
<evidence type="ECO:0000313" key="2">
    <source>
        <dbReference type="EMBL" id="GAA4027877.1"/>
    </source>
</evidence>